<evidence type="ECO:0000313" key="5">
    <source>
        <dbReference type="EMBL" id="CAI2187426.1"/>
    </source>
</evidence>
<protein>
    <submittedName>
        <fullName evidence="5">18121_t:CDS:1</fullName>
    </submittedName>
</protein>
<dbReference type="OrthoDB" id="2363659at2759"/>
<evidence type="ECO:0000313" key="6">
    <source>
        <dbReference type="Proteomes" id="UP001153678"/>
    </source>
</evidence>
<keyword evidence="1" id="KW-0880">Kelch repeat</keyword>
<organism evidence="5 6">
    <name type="scientific">Funneliformis geosporum</name>
    <dbReference type="NCBI Taxonomy" id="1117311"/>
    <lineage>
        <taxon>Eukaryota</taxon>
        <taxon>Fungi</taxon>
        <taxon>Fungi incertae sedis</taxon>
        <taxon>Mucoromycota</taxon>
        <taxon>Glomeromycotina</taxon>
        <taxon>Glomeromycetes</taxon>
        <taxon>Glomerales</taxon>
        <taxon>Glomeraceae</taxon>
        <taxon>Funneliformis</taxon>
    </lineage>
</organism>
<dbReference type="PANTHER" id="PTHR46093:SF18">
    <property type="entry name" value="FIBRONECTIN TYPE-III DOMAIN-CONTAINING PROTEIN"/>
    <property type="match status" value="1"/>
</dbReference>
<dbReference type="Gene3D" id="2.120.10.80">
    <property type="entry name" value="Kelch-type beta propeller"/>
    <property type="match status" value="1"/>
</dbReference>
<dbReference type="EMBL" id="CAMKVN010004624">
    <property type="protein sequence ID" value="CAI2187426.1"/>
    <property type="molecule type" value="Genomic_DNA"/>
</dbReference>
<dbReference type="AlphaFoldDB" id="A0A9W4SXS2"/>
<dbReference type="PANTHER" id="PTHR46093">
    <property type="entry name" value="ACYL-COA-BINDING DOMAIN-CONTAINING PROTEIN 5"/>
    <property type="match status" value="1"/>
</dbReference>
<feature type="chain" id="PRO_5040789147" evidence="4">
    <location>
        <begin position="21"/>
        <end position="454"/>
    </location>
</feature>
<gene>
    <name evidence="5" type="ORF">FWILDA_LOCUS13075</name>
</gene>
<keyword evidence="3" id="KW-1133">Transmembrane helix</keyword>
<keyword evidence="2" id="KW-0677">Repeat</keyword>
<keyword evidence="3" id="KW-0812">Transmembrane</keyword>
<feature type="signal peptide" evidence="4">
    <location>
        <begin position="1"/>
        <end position="20"/>
    </location>
</feature>
<reference evidence="5" key="1">
    <citation type="submission" date="2022-08" db="EMBL/GenBank/DDBJ databases">
        <authorList>
            <person name="Kallberg Y."/>
            <person name="Tangrot J."/>
            <person name="Rosling A."/>
        </authorList>
    </citation>
    <scope>NUCLEOTIDE SEQUENCE</scope>
    <source>
        <strain evidence="5">Wild A</strain>
    </source>
</reference>
<evidence type="ECO:0000256" key="2">
    <source>
        <dbReference type="ARBA" id="ARBA00022737"/>
    </source>
</evidence>
<name>A0A9W4SXS2_9GLOM</name>
<feature type="transmembrane region" description="Helical" evidence="3">
    <location>
        <begin position="372"/>
        <end position="397"/>
    </location>
</feature>
<dbReference type="SUPFAM" id="SSF117281">
    <property type="entry name" value="Kelch motif"/>
    <property type="match status" value="1"/>
</dbReference>
<keyword evidence="3" id="KW-0472">Membrane</keyword>
<dbReference type="Pfam" id="PF24681">
    <property type="entry name" value="Kelch_KLHDC2_KLHL20_DRC7"/>
    <property type="match status" value="1"/>
</dbReference>
<dbReference type="InterPro" id="IPR015915">
    <property type="entry name" value="Kelch-typ_b-propeller"/>
</dbReference>
<accession>A0A9W4SXS2</accession>
<evidence type="ECO:0000256" key="1">
    <source>
        <dbReference type="ARBA" id="ARBA00022441"/>
    </source>
</evidence>
<dbReference type="Proteomes" id="UP001153678">
    <property type="component" value="Unassembled WGS sequence"/>
</dbReference>
<keyword evidence="4" id="KW-0732">Signal</keyword>
<comment type="caution">
    <text evidence="5">The sequence shown here is derived from an EMBL/GenBank/DDBJ whole genome shotgun (WGS) entry which is preliminary data.</text>
</comment>
<keyword evidence="6" id="KW-1185">Reference proteome</keyword>
<evidence type="ECO:0000256" key="3">
    <source>
        <dbReference type="SAM" id="Phobius"/>
    </source>
</evidence>
<proteinExistence type="predicted"/>
<sequence>MIDSIIIIFCFLLVIHPISCQLIQERYDATSIIKDNILYVLGGQNDKAIPEILSLNLTTSIAIDSPPWSRSLKAPPLAFVSSGAILGGLNNNLIYVLCGLMSDPVSGVNITNEQTLLEYDIQKDEWNATAMSGAPQLNGRVKFGLLSDNKGMAYLHGGYNYYNYTYLGDTYLFDNYFNSWTALPVPIIPIIADDFAAVLLNDGRLVIIGGYENNVPTHRPISQLEILNTIDDNWSRQIVLQPKEMTDHRRYHTSTLLPNGDIVIIGGVNVVPNVVILETTKNQWRIPLVSGMEPPLLNRHCAELVENRYIFIMFGIRTDGQYSNKLFILDTTNYSWITNFTPNALSASTPKPTLSPSHTQSTVSGSIKALNISITVIIIIVALVFSIALIGSFVFCYKKRKNRLASVTTQAENYSMSKNDDSHGNNTNIIVYSNEGSHNTIDRMFRIFRRSSKS</sequence>
<evidence type="ECO:0000256" key="4">
    <source>
        <dbReference type="SAM" id="SignalP"/>
    </source>
</evidence>